<dbReference type="InterPro" id="IPR013752">
    <property type="entry name" value="KPA_reductase"/>
</dbReference>
<evidence type="ECO:0000256" key="10">
    <source>
        <dbReference type="ARBA" id="ARBA00048793"/>
    </source>
</evidence>
<comment type="similarity">
    <text evidence="3 11">Belongs to the ketopantoate reductase family.</text>
</comment>
<dbReference type="EC" id="1.1.1.169" evidence="4 11"/>
<evidence type="ECO:0000259" key="13">
    <source>
        <dbReference type="Pfam" id="PF08546"/>
    </source>
</evidence>
<protein>
    <recommendedName>
        <fullName evidence="5 11">2-dehydropantoate 2-reductase</fullName>
        <ecNumber evidence="4 11">1.1.1.169</ecNumber>
    </recommendedName>
    <alternativeName>
        <fullName evidence="9 11">Ketopantoate reductase</fullName>
    </alternativeName>
</protein>
<dbReference type="Pfam" id="PF08546">
    <property type="entry name" value="ApbA_C"/>
    <property type="match status" value="1"/>
</dbReference>
<evidence type="ECO:0000256" key="4">
    <source>
        <dbReference type="ARBA" id="ARBA00013014"/>
    </source>
</evidence>
<dbReference type="Proteomes" id="UP000064189">
    <property type="component" value="Unassembled WGS sequence"/>
</dbReference>
<keyword evidence="15" id="KW-1185">Reference proteome</keyword>
<dbReference type="PANTHER" id="PTHR43765:SF2">
    <property type="entry name" value="2-DEHYDROPANTOATE 2-REDUCTASE"/>
    <property type="match status" value="1"/>
</dbReference>
<evidence type="ECO:0000256" key="3">
    <source>
        <dbReference type="ARBA" id="ARBA00007870"/>
    </source>
</evidence>
<evidence type="ECO:0000313" key="14">
    <source>
        <dbReference type="EMBL" id="KWW11559.1"/>
    </source>
</evidence>
<dbReference type="GO" id="GO:0050661">
    <property type="term" value="F:NADP binding"/>
    <property type="evidence" value="ECO:0007669"/>
    <property type="project" value="TreeGrafter"/>
</dbReference>
<dbReference type="Pfam" id="PF02558">
    <property type="entry name" value="ApbA"/>
    <property type="match status" value="1"/>
</dbReference>
<dbReference type="InterPro" id="IPR050838">
    <property type="entry name" value="Ketopantoate_reductase"/>
</dbReference>
<dbReference type="PANTHER" id="PTHR43765">
    <property type="entry name" value="2-DEHYDROPANTOATE 2-REDUCTASE-RELATED"/>
    <property type="match status" value="1"/>
</dbReference>
<dbReference type="InterPro" id="IPR008927">
    <property type="entry name" value="6-PGluconate_DH-like_C_sf"/>
</dbReference>
<dbReference type="AlphaFoldDB" id="A0A109MSX1"/>
<dbReference type="EMBL" id="LNNH01000051">
    <property type="protein sequence ID" value="KWW11559.1"/>
    <property type="molecule type" value="Genomic_DNA"/>
</dbReference>
<evidence type="ECO:0000256" key="2">
    <source>
        <dbReference type="ARBA" id="ARBA00004994"/>
    </source>
</evidence>
<evidence type="ECO:0000313" key="15">
    <source>
        <dbReference type="Proteomes" id="UP000064189"/>
    </source>
</evidence>
<dbReference type="InterPro" id="IPR036291">
    <property type="entry name" value="NAD(P)-bd_dom_sf"/>
</dbReference>
<evidence type="ECO:0000256" key="6">
    <source>
        <dbReference type="ARBA" id="ARBA00022655"/>
    </source>
</evidence>
<comment type="pathway">
    <text evidence="2 11">Cofactor biosynthesis; (R)-pantothenate biosynthesis; (R)-pantoate from 3-methyl-2-oxobutanoate: step 2/2.</text>
</comment>
<dbReference type="Gene3D" id="1.10.1040.10">
    <property type="entry name" value="N-(1-d-carboxylethyl)-l-norvaline Dehydrogenase, domain 2"/>
    <property type="match status" value="1"/>
</dbReference>
<proteinExistence type="inferred from homology"/>
<dbReference type="InterPro" id="IPR013332">
    <property type="entry name" value="KPR_N"/>
</dbReference>
<keyword evidence="7 11" id="KW-0521">NADP</keyword>
<evidence type="ECO:0000256" key="1">
    <source>
        <dbReference type="ARBA" id="ARBA00002919"/>
    </source>
</evidence>
<dbReference type="GO" id="GO:0005737">
    <property type="term" value="C:cytoplasm"/>
    <property type="evidence" value="ECO:0007669"/>
    <property type="project" value="TreeGrafter"/>
</dbReference>
<evidence type="ECO:0000256" key="11">
    <source>
        <dbReference type="RuleBase" id="RU362068"/>
    </source>
</evidence>
<dbReference type="SUPFAM" id="SSF48179">
    <property type="entry name" value="6-phosphogluconate dehydrogenase C-terminal domain-like"/>
    <property type="match status" value="1"/>
</dbReference>
<dbReference type="GO" id="GO:0008677">
    <property type="term" value="F:2-dehydropantoate 2-reductase activity"/>
    <property type="evidence" value="ECO:0007669"/>
    <property type="project" value="UniProtKB-EC"/>
</dbReference>
<comment type="function">
    <text evidence="1 11">Catalyzes the NADPH-dependent reduction of ketopantoate into pantoic acid.</text>
</comment>
<dbReference type="RefSeq" id="WP_061144061.1">
    <property type="nucleotide sequence ID" value="NZ_LNNH01000051.1"/>
</dbReference>
<feature type="domain" description="Ketopantoate reductase C-terminal" evidence="13">
    <location>
        <begin position="171"/>
        <end position="290"/>
    </location>
</feature>
<keyword evidence="8 11" id="KW-0560">Oxidoreductase</keyword>
<sequence>MRIGIIGGGAIGLMFASRLSGKHLVTLYTRTEQQASIINHDGLRLIEEGESRLLDSVMSKSLDEGITDHDLLITAVKQYHLPHILPAINSLDVPLLFLQNGYGHIAHLRKLKSPAVYVGVVEHGALRHDANTVEHTGLGLTRIASFKGELDRLSLVNEKIDGFPFIKSGDYRSMLLDKLVVNAVINPLTAILQVKNGSLITNAFYYQLFQELFDEISGILELENKAESFEHVKSVCMATAGNRSSMLKDLEKGSQTEIDAILGHILSMAEGKGKTVGLASSLYKMIKGKETQGG</sequence>
<dbReference type="UniPathway" id="UPA00028">
    <property type="reaction ID" value="UER00004"/>
</dbReference>
<comment type="caution">
    <text evidence="14">The sequence shown here is derived from an EMBL/GenBank/DDBJ whole genome shotgun (WGS) entry which is preliminary data.</text>
</comment>
<comment type="catalytic activity">
    <reaction evidence="10 11">
        <text>(R)-pantoate + NADP(+) = 2-dehydropantoate + NADPH + H(+)</text>
        <dbReference type="Rhea" id="RHEA:16233"/>
        <dbReference type="ChEBI" id="CHEBI:11561"/>
        <dbReference type="ChEBI" id="CHEBI:15378"/>
        <dbReference type="ChEBI" id="CHEBI:15980"/>
        <dbReference type="ChEBI" id="CHEBI:57783"/>
        <dbReference type="ChEBI" id="CHEBI:58349"/>
        <dbReference type="EC" id="1.1.1.169"/>
    </reaction>
</comment>
<dbReference type="InterPro" id="IPR013328">
    <property type="entry name" value="6PGD_dom2"/>
</dbReference>
<dbReference type="SUPFAM" id="SSF51735">
    <property type="entry name" value="NAD(P)-binding Rossmann-fold domains"/>
    <property type="match status" value="1"/>
</dbReference>
<dbReference type="InterPro" id="IPR003710">
    <property type="entry name" value="ApbA"/>
</dbReference>
<dbReference type="NCBIfam" id="NF005093">
    <property type="entry name" value="PRK06522.2-4"/>
    <property type="match status" value="1"/>
</dbReference>
<gene>
    <name evidence="14" type="ORF">AS888_00855</name>
</gene>
<feature type="domain" description="Ketopantoate reductase N-terminal" evidence="12">
    <location>
        <begin position="3"/>
        <end position="147"/>
    </location>
</feature>
<keyword evidence="6 11" id="KW-0566">Pantothenate biosynthesis</keyword>
<evidence type="ECO:0000259" key="12">
    <source>
        <dbReference type="Pfam" id="PF02558"/>
    </source>
</evidence>
<evidence type="ECO:0000256" key="9">
    <source>
        <dbReference type="ARBA" id="ARBA00032024"/>
    </source>
</evidence>
<dbReference type="GO" id="GO:0015940">
    <property type="term" value="P:pantothenate biosynthetic process"/>
    <property type="evidence" value="ECO:0007669"/>
    <property type="project" value="UniProtKB-UniPathway"/>
</dbReference>
<accession>A0A109MSX1</accession>
<evidence type="ECO:0000256" key="8">
    <source>
        <dbReference type="ARBA" id="ARBA00023002"/>
    </source>
</evidence>
<reference evidence="14 15" key="1">
    <citation type="submission" date="2015-11" db="EMBL/GenBank/DDBJ databases">
        <title>Genome Sequence of Bacillus simplex strain VanAntwerpen2.</title>
        <authorList>
            <person name="Couger M.B."/>
        </authorList>
    </citation>
    <scope>NUCLEOTIDE SEQUENCE [LARGE SCALE GENOMIC DNA]</scope>
    <source>
        <strain evidence="14 15">VanAntwerpen02</strain>
    </source>
</reference>
<name>A0A109MSX1_9BACI</name>
<evidence type="ECO:0000256" key="5">
    <source>
        <dbReference type="ARBA" id="ARBA00019465"/>
    </source>
</evidence>
<evidence type="ECO:0000256" key="7">
    <source>
        <dbReference type="ARBA" id="ARBA00022857"/>
    </source>
</evidence>
<dbReference type="NCBIfam" id="TIGR00745">
    <property type="entry name" value="apbA_panE"/>
    <property type="match status" value="1"/>
</dbReference>
<organism evidence="14 15">
    <name type="scientific">Peribacillus simplex</name>
    <dbReference type="NCBI Taxonomy" id="1478"/>
    <lineage>
        <taxon>Bacteria</taxon>
        <taxon>Bacillati</taxon>
        <taxon>Bacillota</taxon>
        <taxon>Bacilli</taxon>
        <taxon>Bacillales</taxon>
        <taxon>Bacillaceae</taxon>
        <taxon>Peribacillus</taxon>
    </lineage>
</organism>
<dbReference type="Gene3D" id="3.40.50.720">
    <property type="entry name" value="NAD(P)-binding Rossmann-like Domain"/>
    <property type="match status" value="1"/>
</dbReference>